<dbReference type="Pfam" id="PF15807">
    <property type="entry name" value="MAP17"/>
    <property type="match status" value="1"/>
</dbReference>
<feature type="chain" id="PRO_5044801230" evidence="7">
    <location>
        <begin position="23"/>
        <end position="97"/>
    </location>
</feature>
<name>A0ABD0XNI2_UMBPY</name>
<comment type="similarity">
    <text evidence="5">Belongs to the PDZK1-interacting protein 1/SMIM24 family.</text>
</comment>
<keyword evidence="9" id="KW-1185">Reference proteome</keyword>
<keyword evidence="4 6" id="KW-0472">Membrane</keyword>
<feature type="transmembrane region" description="Helical" evidence="6">
    <location>
        <begin position="42"/>
        <end position="62"/>
    </location>
</feature>
<dbReference type="PANTHER" id="PTHR15296">
    <property type="entry name" value="MEMBRANE-ASSOCIATED PROTEIN MAP17"/>
    <property type="match status" value="1"/>
</dbReference>
<keyword evidence="2 6" id="KW-0812">Transmembrane</keyword>
<proteinExistence type="inferred from homology"/>
<keyword evidence="3 6" id="KW-1133">Transmembrane helix</keyword>
<keyword evidence="7" id="KW-0732">Signal</keyword>
<dbReference type="GO" id="GO:0016020">
    <property type="term" value="C:membrane"/>
    <property type="evidence" value="ECO:0007669"/>
    <property type="project" value="UniProtKB-SubCell"/>
</dbReference>
<evidence type="ECO:0000313" key="8">
    <source>
        <dbReference type="EMBL" id="KAL1022915.1"/>
    </source>
</evidence>
<sequence>MSPNKTILVCLLLAIYVNQVQSNNQNAGLRITTAKGGTVQPWLVGLAAVVGFLFIVFISLIVKRFFFSREKKDNYYEDIDVETKEGGNDQEVVQTNL</sequence>
<evidence type="ECO:0000256" key="2">
    <source>
        <dbReference type="ARBA" id="ARBA00022692"/>
    </source>
</evidence>
<evidence type="ECO:0000256" key="3">
    <source>
        <dbReference type="ARBA" id="ARBA00022989"/>
    </source>
</evidence>
<organism evidence="8 9">
    <name type="scientific">Umbra pygmaea</name>
    <name type="common">Eastern mudminnow</name>
    <dbReference type="NCBI Taxonomy" id="75934"/>
    <lineage>
        <taxon>Eukaryota</taxon>
        <taxon>Metazoa</taxon>
        <taxon>Chordata</taxon>
        <taxon>Craniata</taxon>
        <taxon>Vertebrata</taxon>
        <taxon>Euteleostomi</taxon>
        <taxon>Actinopterygii</taxon>
        <taxon>Neopterygii</taxon>
        <taxon>Teleostei</taxon>
        <taxon>Protacanthopterygii</taxon>
        <taxon>Esociformes</taxon>
        <taxon>Umbridae</taxon>
        <taxon>Umbra</taxon>
    </lineage>
</organism>
<accession>A0ABD0XNI2</accession>
<evidence type="ECO:0000256" key="6">
    <source>
        <dbReference type="SAM" id="Phobius"/>
    </source>
</evidence>
<evidence type="ECO:0000256" key="7">
    <source>
        <dbReference type="SAM" id="SignalP"/>
    </source>
</evidence>
<evidence type="ECO:0000313" key="9">
    <source>
        <dbReference type="Proteomes" id="UP001557470"/>
    </source>
</evidence>
<protein>
    <submittedName>
        <fullName evidence="8">Uncharacterized protein</fullName>
    </submittedName>
</protein>
<feature type="signal peptide" evidence="7">
    <location>
        <begin position="1"/>
        <end position="22"/>
    </location>
</feature>
<dbReference type="InterPro" id="IPR031627">
    <property type="entry name" value="PDZK1IP1/SMIM24"/>
</dbReference>
<comment type="caution">
    <text evidence="8">The sequence shown here is derived from an EMBL/GenBank/DDBJ whole genome shotgun (WGS) entry which is preliminary data.</text>
</comment>
<reference evidence="8 9" key="1">
    <citation type="submission" date="2024-06" db="EMBL/GenBank/DDBJ databases">
        <authorList>
            <person name="Pan Q."/>
            <person name="Wen M."/>
            <person name="Jouanno E."/>
            <person name="Zahm M."/>
            <person name="Klopp C."/>
            <person name="Cabau C."/>
            <person name="Louis A."/>
            <person name="Berthelot C."/>
            <person name="Parey E."/>
            <person name="Roest Crollius H."/>
            <person name="Montfort J."/>
            <person name="Robinson-Rechavi M."/>
            <person name="Bouchez O."/>
            <person name="Lampietro C."/>
            <person name="Lopez Roques C."/>
            <person name="Donnadieu C."/>
            <person name="Postlethwait J."/>
            <person name="Bobe J."/>
            <person name="Verreycken H."/>
            <person name="Guiguen Y."/>
        </authorList>
    </citation>
    <scope>NUCLEOTIDE SEQUENCE [LARGE SCALE GENOMIC DNA]</scope>
    <source>
        <strain evidence="8">Up_M1</strain>
        <tissue evidence="8">Testis</tissue>
    </source>
</reference>
<evidence type="ECO:0000256" key="4">
    <source>
        <dbReference type="ARBA" id="ARBA00023136"/>
    </source>
</evidence>
<dbReference type="AlphaFoldDB" id="A0ABD0XNI2"/>
<evidence type="ECO:0000256" key="1">
    <source>
        <dbReference type="ARBA" id="ARBA00004167"/>
    </source>
</evidence>
<comment type="subcellular location">
    <subcellularLocation>
        <location evidence="1">Membrane</location>
        <topology evidence="1">Single-pass membrane protein</topology>
    </subcellularLocation>
</comment>
<dbReference type="PANTHER" id="PTHR15296:SF2">
    <property type="entry name" value="SMALL INTEGRAL MEMBRANE PROTEIN 24"/>
    <property type="match status" value="1"/>
</dbReference>
<gene>
    <name evidence="8" type="ORF">UPYG_G00034150</name>
</gene>
<dbReference type="EMBL" id="JAGEUA010000001">
    <property type="protein sequence ID" value="KAL1022915.1"/>
    <property type="molecule type" value="Genomic_DNA"/>
</dbReference>
<dbReference type="Proteomes" id="UP001557470">
    <property type="component" value="Unassembled WGS sequence"/>
</dbReference>
<evidence type="ECO:0000256" key="5">
    <source>
        <dbReference type="ARBA" id="ARBA00049650"/>
    </source>
</evidence>